<feature type="region of interest" description="Disordered" evidence="1">
    <location>
        <begin position="93"/>
        <end position="117"/>
    </location>
</feature>
<name>A0A5E5BL59_9BURK</name>
<dbReference type="PROSITE" id="PS51257">
    <property type="entry name" value="PROKAR_LIPOPROTEIN"/>
    <property type="match status" value="1"/>
</dbReference>
<dbReference type="AlphaFoldDB" id="A0A5E5BL59"/>
<feature type="region of interest" description="Disordered" evidence="1">
    <location>
        <begin position="286"/>
        <end position="318"/>
    </location>
</feature>
<gene>
    <name evidence="2" type="ORF">PSP31121_05417</name>
</gene>
<proteinExistence type="predicted"/>
<dbReference type="Proteomes" id="UP000335538">
    <property type="component" value="Unassembled WGS sequence"/>
</dbReference>
<feature type="compositionally biased region" description="Polar residues" evidence="1">
    <location>
        <begin position="101"/>
        <end position="111"/>
    </location>
</feature>
<reference evidence="2 3" key="1">
    <citation type="submission" date="2019-08" db="EMBL/GenBank/DDBJ databases">
        <authorList>
            <person name="Peeters C."/>
        </authorList>
    </citation>
    <scope>NUCLEOTIDE SEQUENCE [LARGE SCALE GENOMIC DNA]</scope>
    <source>
        <strain evidence="2 3">LMG 31121</strain>
    </source>
</reference>
<organism evidence="2 3">
    <name type="scientific">Pandoraea sputorum</name>
    <dbReference type="NCBI Taxonomy" id="93222"/>
    <lineage>
        <taxon>Bacteria</taxon>
        <taxon>Pseudomonadati</taxon>
        <taxon>Pseudomonadota</taxon>
        <taxon>Betaproteobacteria</taxon>
        <taxon>Burkholderiales</taxon>
        <taxon>Burkholderiaceae</taxon>
        <taxon>Pandoraea</taxon>
    </lineage>
</organism>
<feature type="region of interest" description="Disordered" evidence="1">
    <location>
        <begin position="141"/>
        <end position="172"/>
    </location>
</feature>
<evidence type="ECO:0000256" key="1">
    <source>
        <dbReference type="SAM" id="MobiDB-lite"/>
    </source>
</evidence>
<feature type="compositionally biased region" description="Gly residues" evidence="1">
    <location>
        <begin position="142"/>
        <end position="153"/>
    </location>
</feature>
<evidence type="ECO:0000313" key="2">
    <source>
        <dbReference type="EMBL" id="VVE85785.1"/>
    </source>
</evidence>
<accession>A0A5E5BL59</accession>
<evidence type="ECO:0000313" key="3">
    <source>
        <dbReference type="Proteomes" id="UP000335538"/>
    </source>
</evidence>
<protein>
    <submittedName>
        <fullName evidence="2">Uncharacterized protein</fullName>
    </submittedName>
</protein>
<sequence>MHTRDFRRASPSDQASIRALVLEAYTPWIAVIGCPPEPMTRDYRAVLEACGLGAHRPGSENCGQGRAGQSPRPCACRESRRCASVSAARPRQPASPVCQVAGTTPSATRSSPFHEVRDAHQPALLRAAWLRACPHRAPPGTGDCGHGEAGSGRAGRVRRCGGGQRTRHEKNAVPVSPQALARGRALVPLCRLCRLAKCAAFHCATQARDAVRALRVGALRCSSLATVEGPRSISRAMSCAPRPWAKSNAISCLSAKDRDLPAFGFEMQSGMPLRCRNHRAQTARQTEVGFAESPCPPRSERHRGPATGFARRSGLPPRDAVCAPPSNAMGGPRKNQRAAGFAWAPLRYRDRAPYFTSGLTNENSYYWHKILDR</sequence>
<dbReference type="EMBL" id="CABPSR010000034">
    <property type="protein sequence ID" value="VVE85785.1"/>
    <property type="molecule type" value="Genomic_DNA"/>
</dbReference>